<feature type="chain" id="PRO_5034326379" description="Lipoprotein" evidence="1">
    <location>
        <begin position="19"/>
        <end position="157"/>
    </location>
</feature>
<evidence type="ECO:0000313" key="3">
    <source>
        <dbReference type="Proteomes" id="UP000625568"/>
    </source>
</evidence>
<sequence>MKLLKVIIVFCLISSANAFSRDRDITIESKDLNGVSQKAVSTVSKDASFEPFKDLGCKLVGKKIPLTSSSTVTYFITTSNACGWGAAVGPIWIVDESHEKVILSTGGYSIEVRQHAKNGFHDIDVNSEISGNPQSTSYFFKEGKYAPLKTHDGSVRH</sequence>
<evidence type="ECO:0000313" key="2">
    <source>
        <dbReference type="EMBL" id="QRO76734.1"/>
    </source>
</evidence>
<evidence type="ECO:0008006" key="4">
    <source>
        <dbReference type="Google" id="ProtNLM"/>
    </source>
</evidence>
<protein>
    <recommendedName>
        <fullName evidence="4">Lipoprotein</fullName>
    </recommendedName>
</protein>
<keyword evidence="1" id="KW-0732">Signal</keyword>
<keyword evidence="3" id="KW-1185">Reference proteome</keyword>
<feature type="signal peptide" evidence="1">
    <location>
        <begin position="1"/>
        <end position="18"/>
    </location>
</feature>
<organism evidence="2 3">
    <name type="scientific">Burkholderia dolosa</name>
    <dbReference type="NCBI Taxonomy" id="152500"/>
    <lineage>
        <taxon>Bacteria</taxon>
        <taxon>Pseudomonadati</taxon>
        <taxon>Pseudomonadota</taxon>
        <taxon>Betaproteobacteria</taxon>
        <taxon>Burkholderiales</taxon>
        <taxon>Burkholderiaceae</taxon>
        <taxon>Burkholderia</taxon>
        <taxon>Burkholderia cepacia complex</taxon>
    </lineage>
</organism>
<dbReference type="RefSeq" id="WP_123806843.1">
    <property type="nucleotide sequence ID" value="NZ_CABVPR010000040.1"/>
</dbReference>
<reference evidence="2 3" key="1">
    <citation type="submission" date="2021-02" db="EMBL/GenBank/DDBJ databases">
        <title>FDA dAtabase for Regulatory Grade micrObial Sequences (FDA-ARGOS): Supporting development and validation of Infectious Disease Dx tests.</title>
        <authorList>
            <person name="Minogue T."/>
            <person name="Wolcott M."/>
            <person name="Wasieloski L."/>
            <person name="Aguilar W."/>
            <person name="Moore D."/>
            <person name="Jaissle J."/>
            <person name="Tallon L."/>
            <person name="Sadzewicz L."/>
            <person name="Zhao X."/>
            <person name="Boylan J."/>
            <person name="Ott S."/>
            <person name="Bowen H."/>
            <person name="Vavikolanu K."/>
            <person name="Mehta A."/>
            <person name="Aluvathingal J."/>
            <person name="Nadendla S."/>
            <person name="Yan Y."/>
            <person name="Sichtig H."/>
        </authorList>
    </citation>
    <scope>NUCLEOTIDE SEQUENCE [LARGE SCALE GENOMIC DNA]</scope>
    <source>
        <strain evidence="2 3">FDAARGOS_1272</strain>
    </source>
</reference>
<dbReference type="AlphaFoldDB" id="A0A892I4G0"/>
<proteinExistence type="predicted"/>
<dbReference type="Proteomes" id="UP000625568">
    <property type="component" value="Chromosome 1"/>
</dbReference>
<evidence type="ECO:0000256" key="1">
    <source>
        <dbReference type="SAM" id="SignalP"/>
    </source>
</evidence>
<name>A0A892I4G0_9BURK</name>
<dbReference type="EMBL" id="CP069482">
    <property type="protein sequence ID" value="QRO76734.1"/>
    <property type="molecule type" value="Genomic_DNA"/>
</dbReference>
<gene>
    <name evidence="2" type="ORF">I6K02_12560</name>
</gene>
<dbReference type="GeneID" id="93127477"/>
<accession>A0A892I4G0</accession>